<name>A0A494WNB7_CLOS5</name>
<dbReference type="OrthoDB" id="1766790at2"/>
<evidence type="ECO:0000313" key="2">
    <source>
        <dbReference type="EMBL" id="QBF73651.1"/>
    </source>
</evidence>
<gene>
    <name evidence="2" type="ORF">HDCHBGLK_01026</name>
</gene>
<sequence>MNSKILPLEPIYSVWTGRASASVSKKGSVTVEAAMAVPLFFLAIVSLLYLMETMAIQASVRCGLQAGGKRAADEASSTAVIMPYRIESDVVNSIGQDRLERSIISGGSGGIHCDKSRMSPRTGIGELVASYEIRVPLPIFGISPAKHEEKLRIKAWTGYEKQGFGRDDDDTVYVTETGLVYHRDYHCTHLELSIHMVLQSEIESLRNEGGGKYHPCQHCMKGAGGGVYITDTGDRYHSSLSCSGLKRTIYAVPLSEVAGKGACSRCGK</sequence>
<accession>A0A494WNB7</accession>
<keyword evidence="1" id="KW-1133">Transmembrane helix</keyword>
<evidence type="ECO:0000313" key="3">
    <source>
        <dbReference type="Proteomes" id="UP000289664"/>
    </source>
</evidence>
<keyword evidence="1" id="KW-0812">Transmembrane</keyword>
<dbReference type="RefSeq" id="WP_039909832.1">
    <property type="nucleotide sequence ID" value="NZ_CP036170.1"/>
</dbReference>
<reference evidence="2 3" key="1">
    <citation type="journal article" date="2019" name="Appl. Environ. Microbiol.">
        <title>Clostridium scindens ATCC 35704: integration of nutritional requirements, the complete genome sequence, and global transcriptional responses to bile acids.</title>
        <authorList>
            <person name="Devendran S."/>
            <person name="Shrestha R."/>
            <person name="Alves J.M.P."/>
            <person name="Wolf P.G."/>
            <person name="Ly L."/>
            <person name="Hernandez A.G."/>
            <person name="Mendez-Garcia C."/>
            <person name="Inboden A."/>
            <person name="Wiley J."/>
            <person name="Paul O."/>
            <person name="Allen A."/>
            <person name="Springer E."/>
            <person name="Wright C.L."/>
            <person name="Fields C.J."/>
            <person name="Daniel S.L."/>
            <person name="Ridlon J.M."/>
        </authorList>
    </citation>
    <scope>NUCLEOTIDE SEQUENCE [LARGE SCALE GENOMIC DNA]</scope>
    <source>
        <strain evidence="2 3">ATCC 35704</strain>
    </source>
</reference>
<feature type="transmembrane region" description="Helical" evidence="1">
    <location>
        <begin position="33"/>
        <end position="51"/>
    </location>
</feature>
<dbReference type="KEGG" id="csci:HDCHBGLK_01026"/>
<dbReference type="EMBL" id="CP036170">
    <property type="protein sequence ID" value="QBF73651.1"/>
    <property type="molecule type" value="Genomic_DNA"/>
</dbReference>
<evidence type="ECO:0008006" key="4">
    <source>
        <dbReference type="Google" id="ProtNLM"/>
    </source>
</evidence>
<keyword evidence="3" id="KW-1185">Reference proteome</keyword>
<dbReference type="GeneID" id="62695252"/>
<keyword evidence="1" id="KW-0472">Membrane</keyword>
<dbReference type="Proteomes" id="UP000289664">
    <property type="component" value="Chromosome"/>
</dbReference>
<dbReference type="AlphaFoldDB" id="A0A494WNB7"/>
<evidence type="ECO:0000256" key="1">
    <source>
        <dbReference type="SAM" id="Phobius"/>
    </source>
</evidence>
<protein>
    <recommendedName>
        <fullName evidence="4">TadE-like protein</fullName>
    </recommendedName>
</protein>
<proteinExistence type="predicted"/>
<organism evidence="2 3">
    <name type="scientific">Clostridium scindens (strain ATCC 35704 / DSM 5676 / VPI 13733 / 19)</name>
    <dbReference type="NCBI Taxonomy" id="411468"/>
    <lineage>
        <taxon>Bacteria</taxon>
        <taxon>Bacillati</taxon>
        <taxon>Bacillota</taxon>
        <taxon>Clostridia</taxon>
        <taxon>Lachnospirales</taxon>
        <taxon>Lachnospiraceae</taxon>
    </lineage>
</organism>